<dbReference type="Proteomes" id="UP000199207">
    <property type="component" value="Unassembled WGS sequence"/>
</dbReference>
<dbReference type="STRING" id="910347.SAMN05421773_11122"/>
<proteinExistence type="predicted"/>
<name>A0A1I1QCH6_9ACTN</name>
<sequence length="75" mass="8078">MLSHDSVNSVLVLAIALRVLAPDVRALVRWVLGVGVRVGADALAERRQPHRGGSGGDRGSRRRADPVLHDHGRRA</sequence>
<feature type="compositionally biased region" description="Basic and acidic residues" evidence="1">
    <location>
        <begin position="58"/>
        <end position="75"/>
    </location>
</feature>
<gene>
    <name evidence="2" type="ORF">SAMN05421773_11122</name>
</gene>
<dbReference type="AlphaFoldDB" id="A0A1I1QCH6"/>
<protein>
    <submittedName>
        <fullName evidence="2">Uncharacterized protein</fullName>
    </submittedName>
</protein>
<dbReference type="EMBL" id="FOLM01000011">
    <property type="protein sequence ID" value="SFD19745.1"/>
    <property type="molecule type" value="Genomic_DNA"/>
</dbReference>
<accession>A0A1I1QCH6</accession>
<evidence type="ECO:0000313" key="3">
    <source>
        <dbReference type="Proteomes" id="UP000199207"/>
    </source>
</evidence>
<evidence type="ECO:0000313" key="2">
    <source>
        <dbReference type="EMBL" id="SFD19745.1"/>
    </source>
</evidence>
<evidence type="ECO:0000256" key="1">
    <source>
        <dbReference type="SAM" id="MobiDB-lite"/>
    </source>
</evidence>
<feature type="region of interest" description="Disordered" evidence="1">
    <location>
        <begin position="43"/>
        <end position="75"/>
    </location>
</feature>
<keyword evidence="3" id="KW-1185">Reference proteome</keyword>
<reference evidence="2 3" key="1">
    <citation type="submission" date="2016-10" db="EMBL/GenBank/DDBJ databases">
        <authorList>
            <person name="de Groot N.N."/>
        </authorList>
    </citation>
    <scope>NUCLEOTIDE SEQUENCE [LARGE SCALE GENOMIC DNA]</scope>
    <source>
        <strain evidence="2 3">CGMCC 4.5739</strain>
    </source>
</reference>
<organism evidence="2 3">
    <name type="scientific">Streptomyces aidingensis</name>
    <dbReference type="NCBI Taxonomy" id="910347"/>
    <lineage>
        <taxon>Bacteria</taxon>
        <taxon>Bacillati</taxon>
        <taxon>Actinomycetota</taxon>
        <taxon>Actinomycetes</taxon>
        <taxon>Kitasatosporales</taxon>
        <taxon>Streptomycetaceae</taxon>
        <taxon>Streptomyces</taxon>
    </lineage>
</organism>